<proteinExistence type="inferred from homology"/>
<dbReference type="Proteomes" id="UP001612915">
    <property type="component" value="Unassembled WGS sequence"/>
</dbReference>
<dbReference type="EMBL" id="JBITLV010000001">
    <property type="protein sequence ID" value="MFI7585443.1"/>
    <property type="molecule type" value="Genomic_DNA"/>
</dbReference>
<sequence length="160" mass="17272">MPVPEFIVELRSHVGHAQLWLPGVTALVQDDAGRLLLGQRADSGRWALPSGIPDPGEGMAAAIAREVREETGVSVAVEALIAVHTVPPITYPNGDVTAYVDHLFRCRYLDGEAHVADDESLDVGWFAPDELPEPLAKRTPGLLSWAAEHASTGRTYFDPV</sequence>
<protein>
    <submittedName>
        <fullName evidence="6">NUDIX hydrolase</fullName>
    </submittedName>
</protein>
<comment type="cofactor">
    <cofactor evidence="1">
        <name>Mg(2+)</name>
        <dbReference type="ChEBI" id="CHEBI:18420"/>
    </cofactor>
</comment>
<organism evidence="6 7">
    <name type="scientific">Spongisporangium articulatum</name>
    <dbReference type="NCBI Taxonomy" id="3362603"/>
    <lineage>
        <taxon>Bacteria</taxon>
        <taxon>Bacillati</taxon>
        <taxon>Actinomycetota</taxon>
        <taxon>Actinomycetes</taxon>
        <taxon>Kineosporiales</taxon>
        <taxon>Kineosporiaceae</taxon>
        <taxon>Spongisporangium</taxon>
    </lineage>
</organism>
<dbReference type="SUPFAM" id="SSF55811">
    <property type="entry name" value="Nudix"/>
    <property type="match status" value="1"/>
</dbReference>
<dbReference type="PANTHER" id="PTHR43046">
    <property type="entry name" value="GDP-MANNOSE MANNOSYL HYDROLASE"/>
    <property type="match status" value="1"/>
</dbReference>
<dbReference type="PROSITE" id="PS51462">
    <property type="entry name" value="NUDIX"/>
    <property type="match status" value="1"/>
</dbReference>
<feature type="domain" description="Nudix hydrolase" evidence="5">
    <location>
        <begin position="19"/>
        <end position="148"/>
    </location>
</feature>
<evidence type="ECO:0000256" key="4">
    <source>
        <dbReference type="RuleBase" id="RU003476"/>
    </source>
</evidence>
<dbReference type="InterPro" id="IPR000086">
    <property type="entry name" value="NUDIX_hydrolase_dom"/>
</dbReference>
<comment type="similarity">
    <text evidence="2 4">Belongs to the Nudix hydrolase family.</text>
</comment>
<dbReference type="Pfam" id="PF00293">
    <property type="entry name" value="NUDIX"/>
    <property type="match status" value="1"/>
</dbReference>
<evidence type="ECO:0000259" key="5">
    <source>
        <dbReference type="PROSITE" id="PS51462"/>
    </source>
</evidence>
<reference evidence="6 7" key="1">
    <citation type="submission" date="2024-10" db="EMBL/GenBank/DDBJ databases">
        <title>The Natural Products Discovery Center: Release of the First 8490 Sequenced Strains for Exploring Actinobacteria Biosynthetic Diversity.</title>
        <authorList>
            <person name="Kalkreuter E."/>
            <person name="Kautsar S.A."/>
            <person name="Yang D."/>
            <person name="Bader C.D."/>
            <person name="Teijaro C.N."/>
            <person name="Fluegel L."/>
            <person name="Davis C.M."/>
            <person name="Simpson J.R."/>
            <person name="Lauterbach L."/>
            <person name="Steele A.D."/>
            <person name="Gui C."/>
            <person name="Meng S."/>
            <person name="Li G."/>
            <person name="Viehrig K."/>
            <person name="Ye F."/>
            <person name="Su P."/>
            <person name="Kiefer A.F."/>
            <person name="Nichols A."/>
            <person name="Cepeda A.J."/>
            <person name="Yan W."/>
            <person name="Fan B."/>
            <person name="Jiang Y."/>
            <person name="Adhikari A."/>
            <person name="Zheng C.-J."/>
            <person name="Schuster L."/>
            <person name="Cowan T.M."/>
            <person name="Smanski M.J."/>
            <person name="Chevrette M.G."/>
            <person name="De Carvalho L.P.S."/>
            <person name="Shen B."/>
        </authorList>
    </citation>
    <scope>NUCLEOTIDE SEQUENCE [LARGE SCALE GENOMIC DNA]</scope>
    <source>
        <strain evidence="6 7">NPDC049639</strain>
    </source>
</reference>
<dbReference type="InterPro" id="IPR020476">
    <property type="entry name" value="Nudix_hydrolase"/>
</dbReference>
<keyword evidence="3 4" id="KW-0378">Hydrolase</keyword>
<dbReference type="InterPro" id="IPR015797">
    <property type="entry name" value="NUDIX_hydrolase-like_dom_sf"/>
</dbReference>
<dbReference type="PROSITE" id="PS00893">
    <property type="entry name" value="NUDIX_BOX"/>
    <property type="match status" value="1"/>
</dbReference>
<accession>A0ABW8AHH5</accession>
<evidence type="ECO:0000256" key="1">
    <source>
        <dbReference type="ARBA" id="ARBA00001946"/>
    </source>
</evidence>
<dbReference type="Gene3D" id="3.90.79.10">
    <property type="entry name" value="Nucleoside Triphosphate Pyrophosphohydrolase"/>
    <property type="match status" value="1"/>
</dbReference>
<name>A0ABW8AHH5_9ACTN</name>
<evidence type="ECO:0000313" key="6">
    <source>
        <dbReference type="EMBL" id="MFI7585443.1"/>
    </source>
</evidence>
<dbReference type="GO" id="GO:0016787">
    <property type="term" value="F:hydrolase activity"/>
    <property type="evidence" value="ECO:0007669"/>
    <property type="project" value="UniProtKB-KW"/>
</dbReference>
<dbReference type="InterPro" id="IPR020084">
    <property type="entry name" value="NUDIX_hydrolase_CS"/>
</dbReference>
<evidence type="ECO:0000313" key="7">
    <source>
        <dbReference type="Proteomes" id="UP001612915"/>
    </source>
</evidence>
<dbReference type="PANTHER" id="PTHR43046:SF16">
    <property type="entry name" value="ADP-RIBOSE PYROPHOSPHATASE YJHB-RELATED"/>
    <property type="match status" value="1"/>
</dbReference>
<evidence type="ECO:0000256" key="2">
    <source>
        <dbReference type="ARBA" id="ARBA00005582"/>
    </source>
</evidence>
<dbReference type="CDD" id="cd18879">
    <property type="entry name" value="NUDIX_Hydrolase"/>
    <property type="match status" value="1"/>
</dbReference>
<keyword evidence="7" id="KW-1185">Reference proteome</keyword>
<evidence type="ECO:0000256" key="3">
    <source>
        <dbReference type="ARBA" id="ARBA00022801"/>
    </source>
</evidence>
<comment type="caution">
    <text evidence="6">The sequence shown here is derived from an EMBL/GenBank/DDBJ whole genome shotgun (WGS) entry which is preliminary data.</text>
</comment>
<dbReference type="PRINTS" id="PR00502">
    <property type="entry name" value="NUDIXFAMILY"/>
</dbReference>
<dbReference type="RefSeq" id="WP_398273324.1">
    <property type="nucleotide sequence ID" value="NZ_JBITLV010000001.1"/>
</dbReference>
<gene>
    <name evidence="6" type="ORF">ACIB24_00030</name>
</gene>